<dbReference type="EMBL" id="QSFO01000007">
    <property type="protein sequence ID" value="RHA54412.1"/>
    <property type="molecule type" value="Genomic_DNA"/>
</dbReference>
<reference evidence="1 2" key="1">
    <citation type="submission" date="2018-08" db="EMBL/GenBank/DDBJ databases">
        <title>A genome reference for cultivated species of the human gut microbiota.</title>
        <authorList>
            <person name="Zou Y."/>
            <person name="Xue W."/>
            <person name="Luo G."/>
        </authorList>
    </citation>
    <scope>NUCLEOTIDE SEQUENCE [LARGE SCALE GENOMIC DNA]</scope>
    <source>
        <strain evidence="1 2">AM43-2</strain>
    </source>
</reference>
<comment type="caution">
    <text evidence="1">The sequence shown here is derived from an EMBL/GenBank/DDBJ whole genome shotgun (WGS) entry which is preliminary data.</text>
</comment>
<accession>A0A413RZP1</accession>
<proteinExistence type="predicted"/>
<name>A0A413RZP1_9FIRM</name>
<sequence>MAFRVLSENEVNTLSERQKKLYLEELQLYHERCTFVDRIEELENVHYPEIRPQYVFLSRIEPDKVDGVINVEESQIVLENVFSPEMLDEKYDVKKLENMTLELSRAYQIEENNGIIIPKTREEQYDIPENREVVLPKIGIENLESESEYNFDEVEISDISGVLTKAHIYEKEIQFEEVDVSDFSEEIIKADIYVNERKFENIEIKNDVYINTSHPEVNFNAEEVNDYDINLSINDDYVSPDIFEYDEAEVEIQNTTIFIPKNEQVEMELMDEIVVKNENILIAKASKIDYENDENIKVSEINKTVIDAPNVEINITDDNQVELADAKIVEAPEIKEIIVDELDISVDKPVVAMVNIENEFIFEQNSIDNSVDVNTVIPVAKSIDFVEPEIIFNGSKVCIESPLIIDEKASEKIQQIINDMGDNYEE</sequence>
<organism evidence="1 2">
    <name type="scientific">Eubacterium ventriosum</name>
    <dbReference type="NCBI Taxonomy" id="39496"/>
    <lineage>
        <taxon>Bacteria</taxon>
        <taxon>Bacillati</taxon>
        <taxon>Bacillota</taxon>
        <taxon>Clostridia</taxon>
        <taxon>Eubacteriales</taxon>
        <taxon>Eubacteriaceae</taxon>
        <taxon>Eubacterium</taxon>
    </lineage>
</organism>
<evidence type="ECO:0000313" key="2">
    <source>
        <dbReference type="Proteomes" id="UP000284598"/>
    </source>
</evidence>
<dbReference type="AlphaFoldDB" id="A0A413RZP1"/>
<gene>
    <name evidence="1" type="ORF">DW929_06915</name>
</gene>
<dbReference type="RefSeq" id="WP_118025284.1">
    <property type="nucleotide sequence ID" value="NZ_JBGKIA010000002.1"/>
</dbReference>
<dbReference type="Proteomes" id="UP000284598">
    <property type="component" value="Unassembled WGS sequence"/>
</dbReference>
<evidence type="ECO:0000313" key="1">
    <source>
        <dbReference type="EMBL" id="RHA54412.1"/>
    </source>
</evidence>
<protein>
    <submittedName>
        <fullName evidence="1">Uncharacterized protein</fullName>
    </submittedName>
</protein>